<evidence type="ECO:0000256" key="2">
    <source>
        <dbReference type="ARBA" id="ARBA00022723"/>
    </source>
</evidence>
<dbReference type="PROSITE" id="PS00191">
    <property type="entry name" value="CYTOCHROME_B5_1"/>
    <property type="match status" value="1"/>
</dbReference>
<dbReference type="AlphaFoldDB" id="A0A6P3YFB3"/>
<evidence type="ECO:0000256" key="4">
    <source>
        <dbReference type="ARBA" id="ARBA00038168"/>
    </source>
</evidence>
<dbReference type="OrthoDB" id="260091at2759"/>
<dbReference type="SMART" id="SM01117">
    <property type="entry name" value="Cyt-b5"/>
    <property type="match status" value="1"/>
</dbReference>
<dbReference type="PANTHER" id="PTHR19359">
    <property type="entry name" value="CYTOCHROME B5"/>
    <property type="match status" value="1"/>
</dbReference>
<organism evidence="7 8">
    <name type="scientific">Dinoponera quadriceps</name>
    <name type="common">South American ant</name>
    <dbReference type="NCBI Taxonomy" id="609295"/>
    <lineage>
        <taxon>Eukaryota</taxon>
        <taxon>Metazoa</taxon>
        <taxon>Ecdysozoa</taxon>
        <taxon>Arthropoda</taxon>
        <taxon>Hexapoda</taxon>
        <taxon>Insecta</taxon>
        <taxon>Pterygota</taxon>
        <taxon>Neoptera</taxon>
        <taxon>Endopterygota</taxon>
        <taxon>Hymenoptera</taxon>
        <taxon>Apocrita</taxon>
        <taxon>Aculeata</taxon>
        <taxon>Formicoidea</taxon>
        <taxon>Formicidae</taxon>
        <taxon>Ponerinae</taxon>
        <taxon>Ponerini</taxon>
        <taxon>Dinoponera</taxon>
    </lineage>
</organism>
<evidence type="ECO:0000259" key="6">
    <source>
        <dbReference type="PROSITE" id="PS50255"/>
    </source>
</evidence>
<comment type="similarity">
    <text evidence="4 5">Belongs to the cytochrome b5 family.</text>
</comment>
<keyword evidence="3 5" id="KW-0408">Iron</keyword>
<dbReference type="PROSITE" id="PS50255">
    <property type="entry name" value="CYTOCHROME_B5_2"/>
    <property type="match status" value="1"/>
</dbReference>
<proteinExistence type="inferred from homology"/>
<dbReference type="SUPFAM" id="SSF55856">
    <property type="entry name" value="Cytochrome b5-like heme/steroid binding domain"/>
    <property type="match status" value="1"/>
</dbReference>
<keyword evidence="1 5" id="KW-0349">Heme</keyword>
<feature type="domain" description="Cytochrome b5 heme-binding" evidence="6">
    <location>
        <begin position="5"/>
        <end position="83"/>
    </location>
</feature>
<gene>
    <name evidence="8" type="primary">LOC106751814</name>
</gene>
<evidence type="ECO:0000256" key="5">
    <source>
        <dbReference type="RuleBase" id="RU362121"/>
    </source>
</evidence>
<evidence type="ECO:0000256" key="1">
    <source>
        <dbReference type="ARBA" id="ARBA00022617"/>
    </source>
</evidence>
<protein>
    <submittedName>
        <fullName evidence="8">Cytochrome b5-like</fullName>
    </submittedName>
</protein>
<dbReference type="FunFam" id="3.10.120.10:FF:000007">
    <property type="entry name" value="Sulfite oxidase, mitochondrial"/>
    <property type="match status" value="1"/>
</dbReference>
<evidence type="ECO:0000313" key="8">
    <source>
        <dbReference type="RefSeq" id="XP_014488487.1"/>
    </source>
</evidence>
<evidence type="ECO:0000313" key="7">
    <source>
        <dbReference type="Proteomes" id="UP000515204"/>
    </source>
</evidence>
<keyword evidence="2 5" id="KW-0479">Metal-binding</keyword>
<dbReference type="GO" id="GO:0016020">
    <property type="term" value="C:membrane"/>
    <property type="evidence" value="ECO:0007669"/>
    <property type="project" value="TreeGrafter"/>
</dbReference>
<reference evidence="8" key="1">
    <citation type="submission" date="2025-08" db="UniProtKB">
        <authorList>
            <consortium name="RefSeq"/>
        </authorList>
    </citation>
    <scope>IDENTIFICATION</scope>
</reference>
<dbReference type="GO" id="GO:0020037">
    <property type="term" value="F:heme binding"/>
    <property type="evidence" value="ECO:0007669"/>
    <property type="project" value="UniProtKB-UniRule"/>
</dbReference>
<dbReference type="Gene3D" id="3.10.120.10">
    <property type="entry name" value="Cytochrome b5-like heme/steroid binding domain"/>
    <property type="match status" value="1"/>
</dbReference>
<dbReference type="Proteomes" id="UP000515204">
    <property type="component" value="Unplaced"/>
</dbReference>
<dbReference type="InterPro" id="IPR036400">
    <property type="entry name" value="Cyt_B5-like_heme/steroid_sf"/>
</dbReference>
<dbReference type="InterPro" id="IPR018506">
    <property type="entry name" value="Cyt_B5_heme-BS"/>
</dbReference>
<dbReference type="KEGG" id="dqu:106751814"/>
<dbReference type="GeneID" id="106751814"/>
<sequence length="123" mass="13897">MNDPSVRYSLADVAKYNGKNGTKIWIVINDYVYDVTNYLHRHPGGADLLEEYAGRDATNEFDEFGHSSDARKIMKEFLIGELEDEDKRANRKKKQVSSGAIAGETYKQKRRGFLAVLCGKCTS</sequence>
<accession>A0A6P3YFB3</accession>
<dbReference type="GO" id="GO:0046872">
    <property type="term" value="F:metal ion binding"/>
    <property type="evidence" value="ECO:0007669"/>
    <property type="project" value="UniProtKB-UniRule"/>
</dbReference>
<dbReference type="Pfam" id="PF00173">
    <property type="entry name" value="Cyt-b5"/>
    <property type="match status" value="1"/>
</dbReference>
<dbReference type="InterPro" id="IPR001199">
    <property type="entry name" value="Cyt_B5-like_heme/steroid-bd"/>
</dbReference>
<name>A0A6P3YFB3_DINQU</name>
<dbReference type="RefSeq" id="XP_014488487.1">
    <property type="nucleotide sequence ID" value="XM_014633001.1"/>
</dbReference>
<evidence type="ECO:0000256" key="3">
    <source>
        <dbReference type="ARBA" id="ARBA00023004"/>
    </source>
</evidence>
<dbReference type="InterPro" id="IPR050668">
    <property type="entry name" value="Cytochrome_b5"/>
</dbReference>
<dbReference type="PRINTS" id="PR00363">
    <property type="entry name" value="CYTOCHROMEB5"/>
</dbReference>
<keyword evidence="7" id="KW-1185">Reference proteome</keyword>